<evidence type="ECO:0000313" key="3">
    <source>
        <dbReference type="EMBL" id="WIW94842.1"/>
    </source>
</evidence>
<dbReference type="AlphaFoldDB" id="A0A9Y2F5I3"/>
<accession>A0A9Y2F5I3</accession>
<feature type="transmembrane region" description="Helical" evidence="1">
    <location>
        <begin position="20"/>
        <end position="39"/>
    </location>
</feature>
<evidence type="ECO:0000313" key="4">
    <source>
        <dbReference type="Proteomes" id="UP001231445"/>
    </source>
</evidence>
<protein>
    <submittedName>
        <fullName evidence="3">Pilus assembly protein</fullName>
    </submittedName>
</protein>
<reference evidence="3 4" key="1">
    <citation type="submission" date="2023-06" db="EMBL/GenBank/DDBJ databases">
        <title>Altererythrobacter rubellus NBRC 112769 genome.</title>
        <authorList>
            <person name="Zhang K."/>
        </authorList>
    </citation>
    <scope>NUCLEOTIDE SEQUENCE [LARGE SCALE GENOMIC DNA]</scope>
    <source>
        <strain evidence="3 4">NBRC 112769</strain>
    </source>
</reference>
<keyword evidence="4" id="KW-1185">Reference proteome</keyword>
<keyword evidence="1" id="KW-0472">Membrane</keyword>
<dbReference type="Proteomes" id="UP001231445">
    <property type="component" value="Chromosome"/>
</dbReference>
<organism evidence="3 4">
    <name type="scientific">Altererythrobacter rubellus</name>
    <dbReference type="NCBI Taxonomy" id="2173831"/>
    <lineage>
        <taxon>Bacteria</taxon>
        <taxon>Pseudomonadati</taxon>
        <taxon>Pseudomonadota</taxon>
        <taxon>Alphaproteobacteria</taxon>
        <taxon>Sphingomonadales</taxon>
        <taxon>Erythrobacteraceae</taxon>
        <taxon>Altererythrobacter</taxon>
    </lineage>
</organism>
<dbReference type="RefSeq" id="WP_285975158.1">
    <property type="nucleotide sequence ID" value="NZ_CP127221.1"/>
</dbReference>
<evidence type="ECO:0000259" key="2">
    <source>
        <dbReference type="Pfam" id="PF07811"/>
    </source>
</evidence>
<sequence>MSRTSGNLVMDQSGSTIVEFAILAPAIIGLLFGVFQVGIGMQAQNALRSIAQETSRFAVVEYQKGNEITDATIETWAETAAATAPYLLNNTFDATVTSVPTPRVAGTFEKTITLTYTPPAVVPLVNWVSPQLTFSRPIIVLDE</sequence>
<name>A0A9Y2F5I3_9SPHN</name>
<evidence type="ECO:0000256" key="1">
    <source>
        <dbReference type="SAM" id="Phobius"/>
    </source>
</evidence>
<keyword evidence="1" id="KW-1133">Transmembrane helix</keyword>
<feature type="domain" description="TadE-like" evidence="2">
    <location>
        <begin position="14"/>
        <end position="56"/>
    </location>
</feature>
<dbReference type="EMBL" id="CP127221">
    <property type="protein sequence ID" value="WIW94842.1"/>
    <property type="molecule type" value="Genomic_DNA"/>
</dbReference>
<proteinExistence type="predicted"/>
<dbReference type="Pfam" id="PF07811">
    <property type="entry name" value="TadE"/>
    <property type="match status" value="1"/>
</dbReference>
<dbReference type="InterPro" id="IPR012495">
    <property type="entry name" value="TadE-like_dom"/>
</dbReference>
<dbReference type="KEGG" id="arue:QQX03_07615"/>
<keyword evidence="1" id="KW-0812">Transmembrane</keyword>
<gene>
    <name evidence="3" type="ORF">QQX03_07615</name>
</gene>